<dbReference type="PANTHER" id="PTHR12984">
    <property type="entry name" value="SCY1-RELATED S/T PROTEIN KINASE-LIKE"/>
    <property type="match status" value="1"/>
</dbReference>
<dbReference type="InterPro" id="IPR051177">
    <property type="entry name" value="CIK-Related_Protein"/>
</dbReference>
<reference evidence="4" key="2">
    <citation type="submission" date="2021-02" db="EMBL/GenBank/DDBJ databases">
        <authorList>
            <person name="Kimball J.A."/>
            <person name="Haas M.W."/>
            <person name="Macchietto M."/>
            <person name="Kono T."/>
            <person name="Duquette J."/>
            <person name="Shao M."/>
        </authorList>
    </citation>
    <scope>NUCLEOTIDE SEQUENCE</scope>
    <source>
        <tissue evidence="4">Fresh leaf tissue</tissue>
    </source>
</reference>
<keyword evidence="5" id="KW-1185">Reference proteome</keyword>
<evidence type="ECO:0008006" key="6">
    <source>
        <dbReference type="Google" id="ProtNLM"/>
    </source>
</evidence>
<evidence type="ECO:0000313" key="5">
    <source>
        <dbReference type="Proteomes" id="UP000729402"/>
    </source>
</evidence>
<proteinExistence type="predicted"/>
<feature type="compositionally biased region" description="Basic residues" evidence="3">
    <location>
        <begin position="25"/>
        <end position="38"/>
    </location>
</feature>
<evidence type="ECO:0000256" key="1">
    <source>
        <dbReference type="ARBA" id="ARBA00022980"/>
    </source>
</evidence>
<dbReference type="Proteomes" id="UP000729402">
    <property type="component" value="Unassembled WGS sequence"/>
</dbReference>
<evidence type="ECO:0000256" key="2">
    <source>
        <dbReference type="ARBA" id="ARBA00023274"/>
    </source>
</evidence>
<gene>
    <name evidence="4" type="ORF">GUJ93_ZPchr0012g22193</name>
</gene>
<dbReference type="AlphaFoldDB" id="A0A8J5WLX2"/>
<dbReference type="GO" id="GO:0005840">
    <property type="term" value="C:ribosome"/>
    <property type="evidence" value="ECO:0007669"/>
    <property type="project" value="UniProtKB-KW"/>
</dbReference>
<dbReference type="GO" id="GO:1990904">
    <property type="term" value="C:ribonucleoprotein complex"/>
    <property type="evidence" value="ECO:0007669"/>
    <property type="project" value="UniProtKB-KW"/>
</dbReference>
<dbReference type="InterPro" id="IPR006846">
    <property type="entry name" value="Ribosomal_eS30"/>
</dbReference>
<organism evidence="4 5">
    <name type="scientific">Zizania palustris</name>
    <name type="common">Northern wild rice</name>
    <dbReference type="NCBI Taxonomy" id="103762"/>
    <lineage>
        <taxon>Eukaryota</taxon>
        <taxon>Viridiplantae</taxon>
        <taxon>Streptophyta</taxon>
        <taxon>Embryophyta</taxon>
        <taxon>Tracheophyta</taxon>
        <taxon>Spermatophyta</taxon>
        <taxon>Magnoliopsida</taxon>
        <taxon>Liliopsida</taxon>
        <taxon>Poales</taxon>
        <taxon>Poaceae</taxon>
        <taxon>BOP clade</taxon>
        <taxon>Oryzoideae</taxon>
        <taxon>Oryzeae</taxon>
        <taxon>Zizaniinae</taxon>
        <taxon>Zizania</taxon>
    </lineage>
</organism>
<evidence type="ECO:0000313" key="4">
    <source>
        <dbReference type="EMBL" id="KAG8091428.1"/>
    </source>
</evidence>
<name>A0A8J5WLX2_ZIZPA</name>
<accession>A0A8J5WLX2</accession>
<protein>
    <recommendedName>
        <fullName evidence="6">40S ribosomal protein S30</fullName>
    </recommendedName>
</protein>
<dbReference type="OrthoDB" id="758125at2759"/>
<reference evidence="4" key="1">
    <citation type="journal article" date="2021" name="bioRxiv">
        <title>Whole Genome Assembly and Annotation of Northern Wild Rice, Zizania palustris L., Supports a Whole Genome Duplication in the Zizania Genus.</title>
        <authorList>
            <person name="Haas M."/>
            <person name="Kono T."/>
            <person name="Macchietto M."/>
            <person name="Millas R."/>
            <person name="McGilp L."/>
            <person name="Shao M."/>
            <person name="Duquette J."/>
            <person name="Hirsch C.N."/>
            <person name="Kimball J."/>
        </authorList>
    </citation>
    <scope>NUCLEOTIDE SEQUENCE</scope>
    <source>
        <tissue evidence="4">Fresh leaf tissue</tissue>
    </source>
</reference>
<dbReference type="EMBL" id="JAAALK010000080">
    <property type="protein sequence ID" value="KAG8091428.1"/>
    <property type="molecule type" value="Genomic_DNA"/>
</dbReference>
<dbReference type="GO" id="GO:0003735">
    <property type="term" value="F:structural constituent of ribosome"/>
    <property type="evidence" value="ECO:0007669"/>
    <property type="project" value="InterPro"/>
</dbReference>
<dbReference type="GO" id="GO:0006412">
    <property type="term" value="P:translation"/>
    <property type="evidence" value="ECO:0007669"/>
    <property type="project" value="InterPro"/>
</dbReference>
<keyword evidence="1" id="KW-0689">Ribosomal protein</keyword>
<dbReference type="PANTHER" id="PTHR12984:SF3">
    <property type="entry name" value="N-TERMINAL KINASE-LIKE PROTEIN"/>
    <property type="match status" value="1"/>
</dbReference>
<evidence type="ECO:0000256" key="3">
    <source>
        <dbReference type="SAM" id="MobiDB-lite"/>
    </source>
</evidence>
<sequence>MGKVHGSLARAGKVRGQTPKVAKQDKKKKPRGRAHKRMQHNRRFVTAVVGFGKKRGPNSSEKRYNLSLNLFMMRHAQMHACGHLLDDNRRPNVLGIEKYASGEAKQSIVASGAYSKKFVHDFHEMGRAKHMGKFYELLEMDAHAGAKELDLHYMKIETPKQLELFHKKPGVEYKIVRWEICAMVTKGTLDFRIVRWEICAMVTKGTLDFRVHDNACLATVVVTQTLDWKLHAFDVLSKLDPNNEGSNNPMLHLEWLVRTLYTPMELRKSDQINRSTRSRMIGPARRESSQVFCRTMVLLAELNTRIQQKTEGELGEAKQSIVASGAYSKKFVHDFHEMGRAKHMGKFYELLEMDAHAGAKELDLHYMKIETPKQLELFHKKPGVEYKIVRWEICAMVTKGTLDFRIVRWEICAMVTKGTLDFRVHDNACLATVVVTQTLDWKLHAFDVLSKLDPNNEGSNNPMLHLEWLVRTLYTPMELRKSDQINRSTRSRMIGPARRESSQVFCRTMVLLAELNTRIQQKTEGEVILRKLGEAKQSIVASGVYSKKFVHDFHEMGRAKHMGKFYELLEMDAHAGAKELDLHYMKIETPKQLELFHKKPGVEYKIVRWEICAMVTKGTLDFRIVRWEICAMVTKGTLDFRVHDNACLATVVVTQTLDWKLHAFDVLSKLDPNNEGSNNPMLHLEWLVRTLYTPMELRKSDQINRSTRSRMIGPARRESSQVFCRTMVLLAELNTRIQQKTEGEVILRKLGEAKQSIVASGVYSKKFVHDFHEMGRAKHMGKFYELLEMDAHAGAKELDLHYMKIETPKQLELFHKKPGVEYKIVRWEICAMVTKGTLDFRIVRWEICAMVTKGTLDFRHLEWLVRTLYTPMELRKSDQINRSTRSRMIGPARRESSQVFCRTMVLLAELNTRIQQKTEGEVILRKLGEAKQSIVASGVYSKKFVHDFHEMGRAKHMGKFYELLEMDAHAGAKELDLHYMKIVRWEICAMVTKGTLDFRIVRWEICAMVTKGTLDFRVHDNACLATVVVTQTLDWKLHAFDVLSKLDPNNEGSNNPMLHLEWLVRTLYTPMELRKSDQINRSTRSRMIGPARRESSQVFCRTMVLLAELNTRIQQKTEGEVILRKLGEAKQSIVASGVYSKKFVHDFHEMGRAKHMGKFYELLEMDAHAGAKELDLHYMKIETPKQLELFHKKPGVEYKIVRWEICAMVTKGTLDFRIVRWEICAMVTKGTLDFRVVKEVVILLKLYKWPQNDSVLIH</sequence>
<feature type="region of interest" description="Disordered" evidence="3">
    <location>
        <begin position="1"/>
        <end position="38"/>
    </location>
</feature>
<comment type="caution">
    <text evidence="4">The sequence shown here is derived from an EMBL/GenBank/DDBJ whole genome shotgun (WGS) entry which is preliminary data.</text>
</comment>
<dbReference type="Pfam" id="PF04758">
    <property type="entry name" value="Ribosomal_S30"/>
    <property type="match status" value="1"/>
</dbReference>
<keyword evidence="2" id="KW-0687">Ribonucleoprotein</keyword>